<dbReference type="KEGG" id="euz:DVS28_b0189"/>
<geneLocation type="plasmid" evidence="2">
    <name>pedy32-46i</name>
</geneLocation>
<organism evidence="1 2">
    <name type="scientific">Euzebya pacifica</name>
    <dbReference type="NCBI Taxonomy" id="1608957"/>
    <lineage>
        <taxon>Bacteria</taxon>
        <taxon>Bacillati</taxon>
        <taxon>Actinomycetota</taxon>
        <taxon>Nitriliruptoria</taxon>
        <taxon>Euzebyales</taxon>
    </lineage>
</organism>
<sequence length="116" mass="12869">MGKRWNDVTVNAPGVAELGDTGIVLDIDRPTTGRMGFVFADVHTPDGTTRRLIEPRYALTHDTVRYQITRIDGDDVTIAWRTVPHRFAPRIQGFLRRIRPRPSVPAPGAATVPPSV</sequence>
<name>A0A346Y662_9ACTN</name>
<dbReference type="RefSeq" id="WP_164711096.1">
    <property type="nucleotide sequence ID" value="NZ_CP031166.1"/>
</dbReference>
<gene>
    <name evidence="1" type="ORF">DVS28_b0189</name>
</gene>
<dbReference type="EMBL" id="CP031166">
    <property type="protein sequence ID" value="AXV09959.1"/>
    <property type="molecule type" value="Genomic_DNA"/>
</dbReference>
<proteinExistence type="predicted"/>
<dbReference type="AlphaFoldDB" id="A0A346Y662"/>
<keyword evidence="2" id="KW-1185">Reference proteome</keyword>
<evidence type="ECO:0000313" key="1">
    <source>
        <dbReference type="EMBL" id="AXV09959.1"/>
    </source>
</evidence>
<keyword evidence="1" id="KW-0614">Plasmid</keyword>
<protein>
    <submittedName>
        <fullName evidence="1">Uncharacterized protein</fullName>
    </submittedName>
</protein>
<accession>A0A346Y662</accession>
<reference evidence="1 2" key="1">
    <citation type="submission" date="2018-09" db="EMBL/GenBank/DDBJ databases">
        <title>Complete genome sequence of Euzebya sp. DY32-46 isolated from seawater of Pacific Ocean.</title>
        <authorList>
            <person name="Xu L."/>
            <person name="Wu Y.-H."/>
            <person name="Xu X.-W."/>
        </authorList>
    </citation>
    <scope>NUCLEOTIDE SEQUENCE [LARGE SCALE GENOMIC DNA]</scope>
    <source>
        <strain evidence="1 2">DY32-46</strain>
        <plasmid evidence="2">pedy32-46i</plasmid>
    </source>
</reference>
<dbReference type="Proteomes" id="UP000264006">
    <property type="component" value="Plasmid pEDY32-46I"/>
</dbReference>
<evidence type="ECO:0000313" key="2">
    <source>
        <dbReference type="Proteomes" id="UP000264006"/>
    </source>
</evidence>